<organism evidence="1 2">
    <name type="scientific">Klebsiella oxytoca</name>
    <dbReference type="NCBI Taxonomy" id="571"/>
    <lineage>
        <taxon>Bacteria</taxon>
        <taxon>Pseudomonadati</taxon>
        <taxon>Pseudomonadota</taxon>
        <taxon>Gammaproteobacteria</taxon>
        <taxon>Enterobacterales</taxon>
        <taxon>Enterobacteriaceae</taxon>
        <taxon>Klebsiella/Raoultella group</taxon>
        <taxon>Klebsiella</taxon>
    </lineage>
</organism>
<comment type="caution">
    <text evidence="1">The sequence shown here is derived from an EMBL/GenBank/DDBJ whole genome shotgun (WGS) entry which is preliminary data.</text>
</comment>
<evidence type="ECO:0000313" key="2">
    <source>
        <dbReference type="Proteomes" id="UP000856143"/>
    </source>
</evidence>
<accession>A0AAN5LEV8</accession>
<dbReference type="AlphaFoldDB" id="A0AAN5LEV8"/>
<protein>
    <submittedName>
        <fullName evidence="1">Uncharacterized protein</fullName>
    </submittedName>
</protein>
<proteinExistence type="predicted"/>
<reference evidence="1" key="1">
    <citation type="journal article" date="2018" name="Genome Biol.">
        <title>SKESA: strategic k-mer extension for scrupulous assemblies.</title>
        <authorList>
            <person name="Souvorov A."/>
            <person name="Agarwala R."/>
            <person name="Lipman D.J."/>
        </authorList>
    </citation>
    <scope>NUCLEOTIDE SEQUENCE</scope>
    <source>
        <strain evidence="1">R404</strain>
    </source>
</reference>
<evidence type="ECO:0000313" key="1">
    <source>
        <dbReference type="EMBL" id="HAT1685327.1"/>
    </source>
</evidence>
<name>A0AAN5LEV8_KLEOX</name>
<sequence>MNTRFLPAGRTITYTIEQKSDVPPAVWHKFIDAVTGIYYRLPDAFRPVNPRRNNRRLGANTLFTPGPDSDSGELVFCGVTGEGYRHRIITVSRERTRDVLSVDEIETEHQMSVDLFTRLVMLALHNVCGEHFLVHSTGGACSWALPMALTKKGYFSDWKAPDVAAYSSFFQADNARLTEQAIVNNLTRCPGINFCQEQWEGIAALEYRLYEPAKPPSRQEVARLTDPNVTLVDITLGTSLSESYRPLQHRVAVRNPLVTLRDFDALLYWVSVSMPEYESGVPDQEPVFLSRNHLAVLRDDIRNGWFASYNNNPTYADMFYAELQLVALWAEHCIQTLDFDRESVFLFAAW</sequence>
<dbReference type="EMBL" id="DACSEO010000179">
    <property type="protein sequence ID" value="HAT1685327.1"/>
    <property type="molecule type" value="Genomic_DNA"/>
</dbReference>
<reference evidence="1" key="2">
    <citation type="submission" date="2020-11" db="EMBL/GenBank/DDBJ databases">
        <authorList>
            <consortium name="NCBI Pathogen Detection Project"/>
        </authorList>
    </citation>
    <scope>NUCLEOTIDE SEQUENCE</scope>
    <source>
        <strain evidence="1">R404</strain>
    </source>
</reference>
<gene>
    <name evidence="1" type="ORF">I8Y21_006180</name>
</gene>
<dbReference type="Proteomes" id="UP000856143">
    <property type="component" value="Unassembled WGS sequence"/>
</dbReference>